<name>R7TBG1_CAPTE</name>
<dbReference type="OMA" id="SKIYDCY"/>
<evidence type="ECO:0000256" key="7">
    <source>
        <dbReference type="ARBA" id="ARBA00022958"/>
    </source>
</evidence>
<keyword evidence="3" id="KW-0633">Potassium transport</keyword>
<evidence type="ECO:0000256" key="8">
    <source>
        <dbReference type="ARBA" id="ARBA00022989"/>
    </source>
</evidence>
<keyword evidence="7" id="KW-0630">Potassium</keyword>
<evidence type="ECO:0000256" key="9">
    <source>
        <dbReference type="ARBA" id="ARBA00023065"/>
    </source>
</evidence>
<dbReference type="Gene3D" id="1.10.287.70">
    <property type="match status" value="1"/>
</dbReference>
<evidence type="ECO:0000259" key="13">
    <source>
        <dbReference type="Pfam" id="PF00520"/>
    </source>
</evidence>
<feature type="transmembrane region" description="Helical" evidence="12">
    <location>
        <begin position="232"/>
        <end position="253"/>
    </location>
</feature>
<evidence type="ECO:0000256" key="2">
    <source>
        <dbReference type="ARBA" id="ARBA00022448"/>
    </source>
</evidence>
<evidence type="ECO:0000313" key="15">
    <source>
        <dbReference type="EMBL" id="ELT91059.1"/>
    </source>
</evidence>
<keyword evidence="11" id="KW-0407">Ion channel</keyword>
<reference evidence="16" key="3">
    <citation type="submission" date="2015-06" db="UniProtKB">
        <authorList>
            <consortium name="EnsemblMetazoa"/>
        </authorList>
    </citation>
    <scope>IDENTIFICATION</scope>
</reference>
<dbReference type="InterPro" id="IPR005821">
    <property type="entry name" value="Ion_trans_dom"/>
</dbReference>
<dbReference type="SUPFAM" id="SSF54695">
    <property type="entry name" value="POZ domain"/>
    <property type="match status" value="1"/>
</dbReference>
<dbReference type="Gene3D" id="3.30.710.10">
    <property type="entry name" value="Potassium Channel Kv1.1, Chain A"/>
    <property type="match status" value="1"/>
</dbReference>
<keyword evidence="4 12" id="KW-0812">Transmembrane</keyword>
<feature type="transmembrane region" description="Helical" evidence="12">
    <location>
        <begin position="259"/>
        <end position="277"/>
    </location>
</feature>
<dbReference type="InterPro" id="IPR027359">
    <property type="entry name" value="Volt_channel_dom_sf"/>
</dbReference>
<accession>R7TBG1</accession>
<dbReference type="GO" id="GO:0051260">
    <property type="term" value="P:protein homooligomerization"/>
    <property type="evidence" value="ECO:0007669"/>
    <property type="project" value="InterPro"/>
</dbReference>
<dbReference type="EnsemblMetazoa" id="CapteT225354">
    <property type="protein sequence ID" value="CapteP225354"/>
    <property type="gene ID" value="CapteG225354"/>
</dbReference>
<evidence type="ECO:0000256" key="12">
    <source>
        <dbReference type="SAM" id="Phobius"/>
    </source>
</evidence>
<dbReference type="GO" id="GO:0001508">
    <property type="term" value="P:action potential"/>
    <property type="evidence" value="ECO:0007669"/>
    <property type="project" value="TreeGrafter"/>
</dbReference>
<dbReference type="EMBL" id="KB310663">
    <property type="protein sequence ID" value="ELT91059.1"/>
    <property type="molecule type" value="Genomic_DNA"/>
</dbReference>
<feature type="transmembrane region" description="Helical" evidence="12">
    <location>
        <begin position="303"/>
        <end position="328"/>
    </location>
</feature>
<dbReference type="PANTHER" id="PTHR11537:SF254">
    <property type="entry name" value="POTASSIUM VOLTAGE-GATED CHANNEL PROTEIN SHAB"/>
    <property type="match status" value="1"/>
</dbReference>
<feature type="transmembrane region" description="Helical" evidence="12">
    <location>
        <begin position="200"/>
        <end position="220"/>
    </location>
</feature>
<feature type="domain" description="Potassium channel tetramerisation-type BTB" evidence="14">
    <location>
        <begin position="7"/>
        <end position="95"/>
    </location>
</feature>
<dbReference type="GO" id="GO:0008076">
    <property type="term" value="C:voltage-gated potassium channel complex"/>
    <property type="evidence" value="ECO:0007669"/>
    <property type="project" value="InterPro"/>
</dbReference>
<keyword evidence="10 12" id="KW-0472">Membrane</keyword>
<evidence type="ECO:0000256" key="3">
    <source>
        <dbReference type="ARBA" id="ARBA00022538"/>
    </source>
</evidence>
<sequence>MAATILRLNFRGVNVELDVQVLQRAPESRLHRLAHGREKLPLDNEGRHFIDRSPLLFHHILDYYSSGILDFPAQYSWQEVKDEVEYWQVDEAALSPVCIVRYESDREIVRLADEYNIYLDRYERMAIKTLCPNGAARMRGVWEFLDIPKSSAMSMVYSIVTCILLPLTIICNFAAFTVLPRSDSKPNFAIMADISSDWQYWLHVACLIVFFLEFLVRFIVWPSKLSFWSDLLNWFDASAIANCLAALLFAEFYDRPNLFKFYTLIDFLQASMAYFLLRMFRIWRCYDAYRILMLTVKRSAKDLFVTISIFYVIGMVLLFFAFFCSTAFTSMIDVMWYVLVTMTTVGYGDIIPTGAVARCVSALCALAGVFMIVLPIPALVLNWRLAKEQLEGARMLRVQQLKAGITYVAANSAGMDPGMPLYPPPLTSDVAAL</sequence>
<feature type="domain" description="Ion transport" evidence="13">
    <location>
        <begin position="167"/>
        <end position="382"/>
    </location>
</feature>
<evidence type="ECO:0000259" key="14">
    <source>
        <dbReference type="Pfam" id="PF02214"/>
    </source>
</evidence>
<dbReference type="GO" id="GO:0005249">
    <property type="term" value="F:voltage-gated potassium channel activity"/>
    <property type="evidence" value="ECO:0007669"/>
    <property type="project" value="InterPro"/>
</dbReference>
<dbReference type="Gene3D" id="1.20.120.350">
    <property type="entry name" value="Voltage-gated potassium channels. Chain C"/>
    <property type="match status" value="1"/>
</dbReference>
<feature type="transmembrane region" description="Helical" evidence="12">
    <location>
        <begin position="155"/>
        <end position="180"/>
    </location>
</feature>
<evidence type="ECO:0000313" key="17">
    <source>
        <dbReference type="Proteomes" id="UP000014760"/>
    </source>
</evidence>
<evidence type="ECO:0000313" key="16">
    <source>
        <dbReference type="EnsemblMetazoa" id="CapteP225354"/>
    </source>
</evidence>
<evidence type="ECO:0000256" key="6">
    <source>
        <dbReference type="ARBA" id="ARBA00022882"/>
    </source>
</evidence>
<protein>
    <recommendedName>
        <fullName evidence="18">BTB domain-containing protein</fullName>
    </recommendedName>
</protein>
<evidence type="ECO:0008006" key="18">
    <source>
        <dbReference type="Google" id="ProtNLM"/>
    </source>
</evidence>
<evidence type="ECO:0000256" key="5">
    <source>
        <dbReference type="ARBA" id="ARBA00022826"/>
    </source>
</evidence>
<keyword evidence="9" id="KW-0406">Ion transport</keyword>
<keyword evidence="5" id="KW-0631">Potassium channel</keyword>
<dbReference type="STRING" id="283909.R7TBG1"/>
<dbReference type="HOGENOM" id="CLU_011722_4_3_1"/>
<dbReference type="InterPro" id="IPR003131">
    <property type="entry name" value="T1-type_BTB"/>
</dbReference>
<keyword evidence="6" id="KW-0851">Voltage-gated channel</keyword>
<dbReference type="SUPFAM" id="SSF81324">
    <property type="entry name" value="Voltage-gated potassium channels"/>
    <property type="match status" value="1"/>
</dbReference>
<reference evidence="17" key="1">
    <citation type="submission" date="2012-12" db="EMBL/GenBank/DDBJ databases">
        <authorList>
            <person name="Hellsten U."/>
            <person name="Grimwood J."/>
            <person name="Chapman J.A."/>
            <person name="Shapiro H."/>
            <person name="Aerts A."/>
            <person name="Otillar R.P."/>
            <person name="Terry A.Y."/>
            <person name="Boore J.L."/>
            <person name="Simakov O."/>
            <person name="Marletaz F."/>
            <person name="Cho S.-J."/>
            <person name="Edsinger-Gonzales E."/>
            <person name="Havlak P."/>
            <person name="Kuo D.-H."/>
            <person name="Larsson T."/>
            <person name="Lv J."/>
            <person name="Arendt D."/>
            <person name="Savage R."/>
            <person name="Osoegawa K."/>
            <person name="de Jong P."/>
            <person name="Lindberg D.R."/>
            <person name="Seaver E.C."/>
            <person name="Weisblat D.A."/>
            <person name="Putnam N.H."/>
            <person name="Grigoriev I.V."/>
            <person name="Rokhsar D.S."/>
        </authorList>
    </citation>
    <scope>NUCLEOTIDE SEQUENCE</scope>
    <source>
        <strain evidence="17">I ESC-2004</strain>
    </source>
</reference>
<evidence type="ECO:0000256" key="4">
    <source>
        <dbReference type="ARBA" id="ARBA00022692"/>
    </source>
</evidence>
<dbReference type="PANTHER" id="PTHR11537">
    <property type="entry name" value="VOLTAGE-GATED POTASSIUM CHANNEL"/>
    <property type="match status" value="1"/>
</dbReference>
<keyword evidence="17" id="KW-1185">Reference proteome</keyword>
<evidence type="ECO:0000256" key="11">
    <source>
        <dbReference type="ARBA" id="ARBA00023303"/>
    </source>
</evidence>
<feature type="transmembrane region" description="Helical" evidence="12">
    <location>
        <begin position="359"/>
        <end position="380"/>
    </location>
</feature>
<keyword evidence="8 12" id="KW-1133">Transmembrane helix</keyword>
<reference evidence="15 17" key="2">
    <citation type="journal article" date="2013" name="Nature">
        <title>Insights into bilaterian evolution from three spiralian genomes.</title>
        <authorList>
            <person name="Simakov O."/>
            <person name="Marletaz F."/>
            <person name="Cho S.J."/>
            <person name="Edsinger-Gonzales E."/>
            <person name="Havlak P."/>
            <person name="Hellsten U."/>
            <person name="Kuo D.H."/>
            <person name="Larsson T."/>
            <person name="Lv J."/>
            <person name="Arendt D."/>
            <person name="Savage R."/>
            <person name="Osoegawa K."/>
            <person name="de Jong P."/>
            <person name="Grimwood J."/>
            <person name="Chapman J.A."/>
            <person name="Shapiro H."/>
            <person name="Aerts A."/>
            <person name="Otillar R.P."/>
            <person name="Terry A.Y."/>
            <person name="Boore J.L."/>
            <person name="Grigoriev I.V."/>
            <person name="Lindberg D.R."/>
            <person name="Seaver E.C."/>
            <person name="Weisblat D.A."/>
            <person name="Putnam N.H."/>
            <person name="Rokhsar D.S."/>
        </authorList>
    </citation>
    <scope>NUCLEOTIDE SEQUENCE</scope>
    <source>
        <strain evidence="15 17">I ESC-2004</strain>
    </source>
</reference>
<evidence type="ECO:0000256" key="10">
    <source>
        <dbReference type="ARBA" id="ARBA00023136"/>
    </source>
</evidence>
<dbReference type="InterPro" id="IPR011333">
    <property type="entry name" value="SKP1/BTB/POZ_sf"/>
</dbReference>
<dbReference type="EMBL" id="AMQN01013993">
    <property type="status" value="NOT_ANNOTATED_CDS"/>
    <property type="molecule type" value="Genomic_DNA"/>
</dbReference>
<dbReference type="PRINTS" id="PR00169">
    <property type="entry name" value="KCHANNEL"/>
</dbReference>
<gene>
    <name evidence="15" type="ORF">CAPTEDRAFT_225354</name>
</gene>
<dbReference type="OrthoDB" id="2147904at2759"/>
<keyword evidence="2" id="KW-0813">Transport</keyword>
<organism evidence="15">
    <name type="scientific">Capitella teleta</name>
    <name type="common">Polychaete worm</name>
    <dbReference type="NCBI Taxonomy" id="283909"/>
    <lineage>
        <taxon>Eukaryota</taxon>
        <taxon>Metazoa</taxon>
        <taxon>Spiralia</taxon>
        <taxon>Lophotrochozoa</taxon>
        <taxon>Annelida</taxon>
        <taxon>Polychaeta</taxon>
        <taxon>Sedentaria</taxon>
        <taxon>Scolecida</taxon>
        <taxon>Capitellidae</taxon>
        <taxon>Capitella</taxon>
    </lineage>
</organism>
<feature type="transmembrane region" description="Helical" evidence="12">
    <location>
        <begin position="334"/>
        <end position="352"/>
    </location>
</feature>
<dbReference type="InterPro" id="IPR028325">
    <property type="entry name" value="VG_K_chnl"/>
</dbReference>
<comment type="subcellular location">
    <subcellularLocation>
        <location evidence="1">Membrane</location>
        <topology evidence="1">Multi-pass membrane protein</topology>
    </subcellularLocation>
</comment>
<dbReference type="AlphaFoldDB" id="R7TBG1"/>
<proteinExistence type="predicted"/>
<evidence type="ECO:0000256" key="1">
    <source>
        <dbReference type="ARBA" id="ARBA00004141"/>
    </source>
</evidence>
<dbReference type="Pfam" id="PF02214">
    <property type="entry name" value="BTB_2"/>
    <property type="match status" value="1"/>
</dbReference>
<dbReference type="Pfam" id="PF00520">
    <property type="entry name" value="Ion_trans"/>
    <property type="match status" value="1"/>
</dbReference>
<dbReference type="Proteomes" id="UP000014760">
    <property type="component" value="Unassembled WGS sequence"/>
</dbReference>